<accession>A0A3V3U5Q1</accession>
<reference evidence="2" key="3">
    <citation type="submission" date="2019-10" db="EMBL/GenBank/DDBJ databases">
        <authorList>
            <consortium name="NCBI Pathogen Detection Project"/>
        </authorList>
    </citation>
    <scope>NUCLEOTIDE SEQUENCE</scope>
    <source>
        <strain evidence="2">Salmonella enterica</strain>
    </source>
</reference>
<dbReference type="RefSeq" id="WP_039518781.1">
    <property type="nucleotide sequence ID" value="NZ_CBDHOZ010000032.1"/>
</dbReference>
<dbReference type="AlphaFoldDB" id="A0A3V3U5Q1"/>
<gene>
    <name evidence="1" type="ORF">DN323_01010</name>
    <name evidence="2" type="ORF">G2992_07870</name>
</gene>
<reference evidence="1" key="2">
    <citation type="submission" date="2018-06" db="EMBL/GenBank/DDBJ databases">
        <authorList>
            <person name="Ashton P.M."/>
            <person name="Dallman T."/>
            <person name="Nair S."/>
            <person name="De Pinna E."/>
            <person name="Peters T."/>
            <person name="Grant K."/>
        </authorList>
    </citation>
    <scope>NUCLEOTIDE SEQUENCE</scope>
    <source>
        <strain evidence="1">288881</strain>
    </source>
</reference>
<dbReference type="EMBL" id="DAAQZM010000001">
    <property type="protein sequence ID" value="HAE1513737.1"/>
    <property type="molecule type" value="Genomic_DNA"/>
</dbReference>
<protein>
    <submittedName>
        <fullName evidence="2">Uncharacterized protein</fullName>
    </submittedName>
</protein>
<proteinExistence type="predicted"/>
<name>A0A3V3U5Q1_SALET</name>
<organism evidence="2">
    <name type="scientific">Salmonella enterica subsp. enterica serovar Havana</name>
    <dbReference type="NCBI Taxonomy" id="179997"/>
    <lineage>
        <taxon>Bacteria</taxon>
        <taxon>Pseudomonadati</taxon>
        <taxon>Pseudomonadota</taxon>
        <taxon>Gammaproteobacteria</taxon>
        <taxon>Enterobacterales</taxon>
        <taxon>Enterobacteriaceae</taxon>
        <taxon>Salmonella</taxon>
    </lineage>
</organism>
<dbReference type="EMBL" id="AAHEPM010000001">
    <property type="protein sequence ID" value="EBV2394224.1"/>
    <property type="molecule type" value="Genomic_DNA"/>
</dbReference>
<evidence type="ECO:0000313" key="2">
    <source>
        <dbReference type="EMBL" id="HAE1513737.1"/>
    </source>
</evidence>
<reference evidence="2" key="1">
    <citation type="journal article" date="2018" name="Genome Biol.">
        <title>SKESA: strategic k-mer extension for scrupulous assemblies.</title>
        <authorList>
            <person name="Souvorov A."/>
            <person name="Agarwala R."/>
            <person name="Lipman D.J."/>
        </authorList>
    </citation>
    <scope>NUCLEOTIDE SEQUENCE</scope>
    <source>
        <strain evidence="2">Salmonella enterica</strain>
    </source>
</reference>
<evidence type="ECO:0000313" key="1">
    <source>
        <dbReference type="EMBL" id="EBV2394224.1"/>
    </source>
</evidence>
<sequence length="150" mass="17108">MKYLVNAIKRFINANKRMAECESWVKYLEKEIDFLNHKSAQDNIAINELIRENEIISGDNTRLIKEIESVRNIAGRMREKLYESAATPKEHEFLNVCARIHDSGKVIKGRTFSVMMDEALRERRSAVNGRFGGGSDVAKMWGGRASSKSN</sequence>
<comment type="caution">
    <text evidence="2">The sequence shown here is derived from an EMBL/GenBank/DDBJ whole genome shotgun (WGS) entry which is preliminary data.</text>
</comment>